<gene>
    <name evidence="3" type="ORF">MM415A04027_0006</name>
    <name evidence="2" type="ORF">MM415B00633_0055</name>
    <name evidence="1" type="ORF">TM448A04214_0006</name>
    <name evidence="4" type="ORF">TM448B04291_0005</name>
</gene>
<evidence type="ECO:0000313" key="2">
    <source>
        <dbReference type="EMBL" id="QJA63371.1"/>
    </source>
</evidence>
<reference evidence="1" key="1">
    <citation type="submission" date="2020-03" db="EMBL/GenBank/DDBJ databases">
        <title>The deep terrestrial virosphere.</title>
        <authorList>
            <person name="Holmfeldt K."/>
            <person name="Nilsson E."/>
            <person name="Simone D."/>
            <person name="Lopez-Fernandez M."/>
            <person name="Wu X."/>
            <person name="de Brujin I."/>
            <person name="Lundin D."/>
            <person name="Andersson A."/>
            <person name="Bertilsson S."/>
            <person name="Dopson M."/>
        </authorList>
    </citation>
    <scope>NUCLEOTIDE SEQUENCE</scope>
    <source>
        <strain evidence="3">MM415A04027</strain>
        <strain evidence="2">MM415B00633</strain>
        <strain evidence="1">TM448A04214</strain>
        <strain evidence="4">TM448B04291</strain>
    </source>
</reference>
<dbReference type="EMBL" id="MT141495">
    <property type="protein sequence ID" value="QJA63371.1"/>
    <property type="molecule type" value="Genomic_DNA"/>
</dbReference>
<proteinExistence type="predicted"/>
<dbReference type="EMBL" id="MT141760">
    <property type="protein sequence ID" value="QJA70052.1"/>
    <property type="molecule type" value="Genomic_DNA"/>
</dbReference>
<accession>A0A6H2A191</accession>
<organism evidence="1">
    <name type="scientific">viral metagenome</name>
    <dbReference type="NCBI Taxonomy" id="1070528"/>
    <lineage>
        <taxon>unclassified sequences</taxon>
        <taxon>metagenomes</taxon>
        <taxon>organismal metagenomes</taxon>
    </lineage>
</organism>
<name>A0A6H2A191_9ZZZZ</name>
<evidence type="ECO:0000313" key="1">
    <source>
        <dbReference type="EMBL" id="QJA53953.1"/>
    </source>
</evidence>
<dbReference type="EMBL" id="MT145068">
    <property type="protein sequence ID" value="QJI03211.1"/>
    <property type="molecule type" value="Genomic_DNA"/>
</dbReference>
<evidence type="ECO:0000313" key="3">
    <source>
        <dbReference type="EMBL" id="QJA70052.1"/>
    </source>
</evidence>
<dbReference type="EMBL" id="MT144465">
    <property type="protein sequence ID" value="QJA53953.1"/>
    <property type="molecule type" value="Genomic_DNA"/>
</dbReference>
<dbReference type="AlphaFoldDB" id="A0A6H2A191"/>
<protein>
    <submittedName>
        <fullName evidence="1">Uncharacterized protein</fullName>
    </submittedName>
</protein>
<sequence>MKLTELQKARTDIKFNMKVFKVFPGKGLNPCCEDKIENVIPWLEESMPGDSLRIDILEMTKEEYDALPEYMGP</sequence>
<evidence type="ECO:0000313" key="4">
    <source>
        <dbReference type="EMBL" id="QJI03211.1"/>
    </source>
</evidence>